<feature type="region of interest" description="Disordered" evidence="1">
    <location>
        <begin position="150"/>
        <end position="221"/>
    </location>
</feature>
<feature type="compositionally biased region" description="Basic and acidic residues" evidence="1">
    <location>
        <begin position="168"/>
        <end position="179"/>
    </location>
</feature>
<feature type="compositionally biased region" description="Basic and acidic residues" evidence="1">
    <location>
        <begin position="321"/>
        <end position="331"/>
    </location>
</feature>
<comment type="caution">
    <text evidence="2">The sequence shown here is derived from an EMBL/GenBank/DDBJ whole genome shotgun (WGS) entry which is preliminary data.</text>
</comment>
<dbReference type="AlphaFoldDB" id="A0AAV5FXK2"/>
<feature type="compositionally biased region" description="Basic and acidic residues" evidence="1">
    <location>
        <begin position="347"/>
        <end position="376"/>
    </location>
</feature>
<evidence type="ECO:0000313" key="3">
    <source>
        <dbReference type="Proteomes" id="UP001054889"/>
    </source>
</evidence>
<feature type="region of interest" description="Disordered" evidence="1">
    <location>
        <begin position="267"/>
        <end position="301"/>
    </location>
</feature>
<proteinExistence type="predicted"/>
<protein>
    <submittedName>
        <fullName evidence="2">Uncharacterized protein</fullName>
    </submittedName>
</protein>
<feature type="region of interest" description="Disordered" evidence="1">
    <location>
        <begin position="321"/>
        <end position="377"/>
    </location>
</feature>
<sequence length="409" mass="45012">MAAADPQAFFLTPPPRHLAELRIDTAAPSAIAFSAPCGGAKGAGRKKRRCLVPSSSVRKRMLLELAPFDFAPAPAPLVHPRRQGHRPRPPRLLHRWRRARGPRPPGSSRSARRLGWWCPRFPGEHLRVHGERRCGGIRGPQRPVVLVSDGARHRGQRRPLVLGAAQDADGHGPHREWRLRVRGSAGDAHEHQHQRRPLRSLASPTPKQPLTPMGSHRNRRLLGKPLCPAAKESAPLAGLATPPTLRNSGDKMPSLFLRRAVTRELRESLREQEEQQQLTPPLQKVAKTNASDARSSATIGSSATPCCTLFTSPSKEAAKQEAKKVFSEEASRSPAGSRCSSTARSATPEKENKQEREVEVSSSPRERAPDSPRERFSTSPAVFCSGAEVVVRVTCKCGVHKEFCFDHRL</sequence>
<accession>A0AAV5FXK2</accession>
<organism evidence="2 3">
    <name type="scientific">Eleusine coracana subsp. coracana</name>
    <dbReference type="NCBI Taxonomy" id="191504"/>
    <lineage>
        <taxon>Eukaryota</taxon>
        <taxon>Viridiplantae</taxon>
        <taxon>Streptophyta</taxon>
        <taxon>Embryophyta</taxon>
        <taxon>Tracheophyta</taxon>
        <taxon>Spermatophyta</taxon>
        <taxon>Magnoliopsida</taxon>
        <taxon>Liliopsida</taxon>
        <taxon>Poales</taxon>
        <taxon>Poaceae</taxon>
        <taxon>PACMAD clade</taxon>
        <taxon>Chloridoideae</taxon>
        <taxon>Cynodonteae</taxon>
        <taxon>Eleusininae</taxon>
        <taxon>Eleusine</taxon>
    </lineage>
</organism>
<keyword evidence="3" id="KW-1185">Reference proteome</keyword>
<evidence type="ECO:0000313" key="2">
    <source>
        <dbReference type="EMBL" id="GJN40423.1"/>
    </source>
</evidence>
<gene>
    <name evidence="2" type="primary">gb29631</name>
    <name evidence="2" type="ORF">PR202_gb29631</name>
</gene>
<name>A0AAV5FXK2_ELECO</name>
<reference evidence="2" key="1">
    <citation type="journal article" date="2018" name="DNA Res.">
        <title>Multiple hybrid de novo genome assembly of finger millet, an orphan allotetraploid crop.</title>
        <authorList>
            <person name="Hatakeyama M."/>
            <person name="Aluri S."/>
            <person name="Balachadran M.T."/>
            <person name="Sivarajan S.R."/>
            <person name="Patrignani A."/>
            <person name="Gruter S."/>
            <person name="Poveda L."/>
            <person name="Shimizu-Inatsugi R."/>
            <person name="Baeten J."/>
            <person name="Francoijs K.J."/>
            <person name="Nataraja K.N."/>
            <person name="Reddy Y.A.N."/>
            <person name="Phadnis S."/>
            <person name="Ravikumar R.L."/>
            <person name="Schlapbach R."/>
            <person name="Sreeman S.M."/>
            <person name="Shimizu K.K."/>
        </authorList>
    </citation>
    <scope>NUCLEOTIDE SEQUENCE</scope>
</reference>
<dbReference type="Proteomes" id="UP001054889">
    <property type="component" value="Unassembled WGS sequence"/>
</dbReference>
<reference evidence="2" key="2">
    <citation type="submission" date="2021-12" db="EMBL/GenBank/DDBJ databases">
        <title>Resequencing data analysis of finger millet.</title>
        <authorList>
            <person name="Hatakeyama M."/>
            <person name="Aluri S."/>
            <person name="Balachadran M.T."/>
            <person name="Sivarajan S.R."/>
            <person name="Poveda L."/>
            <person name="Shimizu-Inatsugi R."/>
            <person name="Schlapbach R."/>
            <person name="Sreeman S.M."/>
            <person name="Shimizu K.K."/>
        </authorList>
    </citation>
    <scope>NUCLEOTIDE SEQUENCE</scope>
</reference>
<evidence type="ECO:0000256" key="1">
    <source>
        <dbReference type="SAM" id="MobiDB-lite"/>
    </source>
</evidence>
<dbReference type="EMBL" id="BQKI01000121">
    <property type="protein sequence ID" value="GJN40423.1"/>
    <property type="molecule type" value="Genomic_DNA"/>
</dbReference>
<feature type="compositionally biased region" description="Polar residues" evidence="1">
    <location>
        <begin position="286"/>
        <end position="301"/>
    </location>
</feature>